<comment type="similarity">
    <text evidence="3">Belongs to the FdhD family.</text>
</comment>
<dbReference type="GO" id="GO:0005737">
    <property type="term" value="C:cytoplasm"/>
    <property type="evidence" value="ECO:0007669"/>
    <property type="project" value="UniProtKB-SubCell"/>
</dbReference>
<dbReference type="GO" id="GO:0097163">
    <property type="term" value="F:sulfur carrier activity"/>
    <property type="evidence" value="ECO:0007669"/>
    <property type="project" value="UniProtKB-UniRule"/>
</dbReference>
<proteinExistence type="inferred from homology"/>
<gene>
    <name evidence="3 4" type="primary">fdhD</name>
    <name evidence="4" type="ORF">PB1_11724</name>
</gene>
<dbReference type="PANTHER" id="PTHR30592:SF1">
    <property type="entry name" value="SULFUR CARRIER PROTEIN FDHD"/>
    <property type="match status" value="1"/>
</dbReference>
<feature type="active site" description="Cysteine persulfide intermediate" evidence="3">
    <location>
        <position position="107"/>
    </location>
</feature>
<comment type="caution">
    <text evidence="4">The sequence shown here is derived from an EMBL/GenBank/DDBJ whole genome shotgun (WGS) entry which is preliminary data.</text>
</comment>
<comment type="caution">
    <text evidence="3">Lacks conserved residue(s) required for the propagation of feature annotation.</text>
</comment>
<reference evidence="4 5" key="1">
    <citation type="journal article" date="2012" name="Appl. Environ. Microbiol.">
        <title>Genome Sequence of Thermotolerant Bacillus methanolicus: Features and Regulation Related to Methylotrophy and Production of L-Lysine and L-Glutamate from Methanol.</title>
        <authorList>
            <person name="Heggeset T.M."/>
            <person name="Krog A."/>
            <person name="Balzer S."/>
            <person name="Wentzel A."/>
            <person name="Ellingsen T.E."/>
            <person name="Brautaset T."/>
        </authorList>
    </citation>
    <scope>NUCLEOTIDE SEQUENCE [LARGE SCALE GENOMIC DNA]</scope>
    <source>
        <strain evidence="4 5">PB1</strain>
    </source>
</reference>
<dbReference type="SUPFAM" id="SSF53927">
    <property type="entry name" value="Cytidine deaminase-like"/>
    <property type="match status" value="1"/>
</dbReference>
<dbReference type="PANTHER" id="PTHR30592">
    <property type="entry name" value="FORMATE DEHYDROGENASE"/>
    <property type="match status" value="1"/>
</dbReference>
<dbReference type="HAMAP" id="MF_00187">
    <property type="entry name" value="FdhD"/>
    <property type="match status" value="1"/>
</dbReference>
<dbReference type="AlphaFoldDB" id="I3DVF6"/>
<evidence type="ECO:0000313" key="5">
    <source>
        <dbReference type="Proteomes" id="UP000010523"/>
    </source>
</evidence>
<dbReference type="Proteomes" id="UP000010523">
    <property type="component" value="Unassembled WGS sequence"/>
</dbReference>
<evidence type="ECO:0000256" key="2">
    <source>
        <dbReference type="ARBA" id="ARBA00023150"/>
    </source>
</evidence>
<comment type="subcellular location">
    <subcellularLocation>
        <location evidence="3">Cytoplasm</location>
    </subcellularLocation>
</comment>
<protein>
    <recommendedName>
        <fullName evidence="3">Sulfur carrier protein FdhD</fullName>
    </recommendedName>
</protein>
<dbReference type="InterPro" id="IPR016193">
    <property type="entry name" value="Cytidine_deaminase-like"/>
</dbReference>
<keyword evidence="5" id="KW-1185">Reference proteome</keyword>
<dbReference type="RefSeq" id="WP_004436519.1">
    <property type="nucleotide sequence ID" value="NZ_AFEU01000003.1"/>
</dbReference>
<dbReference type="Pfam" id="PF02634">
    <property type="entry name" value="FdhD-NarQ"/>
    <property type="match status" value="1"/>
</dbReference>
<comment type="function">
    <text evidence="3">Required for formate dehydrogenase (FDH) activity. Acts as a sulfur carrier protein that transfers sulfur from IscS to the molybdenum cofactor prior to its insertion into FDH.</text>
</comment>
<keyword evidence="2 3" id="KW-0501">Molybdenum cofactor biosynthesis</keyword>
<dbReference type="PIRSF" id="PIRSF015626">
    <property type="entry name" value="FdhD"/>
    <property type="match status" value="1"/>
</dbReference>
<evidence type="ECO:0000313" key="4">
    <source>
        <dbReference type="EMBL" id="EIJ78227.1"/>
    </source>
</evidence>
<dbReference type="NCBIfam" id="TIGR00129">
    <property type="entry name" value="fdhD_narQ"/>
    <property type="match status" value="1"/>
</dbReference>
<name>I3DVF6_BACMT</name>
<dbReference type="OrthoDB" id="9782042at2"/>
<dbReference type="Gene3D" id="3.40.140.10">
    <property type="entry name" value="Cytidine Deaminase, domain 2"/>
    <property type="match status" value="1"/>
</dbReference>
<dbReference type="Gene3D" id="3.10.20.10">
    <property type="match status" value="1"/>
</dbReference>
<dbReference type="EMBL" id="AFEU01000003">
    <property type="protein sequence ID" value="EIJ78227.1"/>
    <property type="molecule type" value="Genomic_DNA"/>
</dbReference>
<evidence type="ECO:0000256" key="1">
    <source>
        <dbReference type="ARBA" id="ARBA00022490"/>
    </source>
</evidence>
<dbReference type="eggNOG" id="COG1526">
    <property type="taxonomic scope" value="Bacteria"/>
</dbReference>
<sequence length="278" mass="31110">MEHQISYRNYILKFENGIFREQLDEIVTEFPFTIILNGEEFATMVCTPTHLDELVIGFLASEGVIRSENEIVRLQIDDSKGFAYVDLDVKVTTSQQFYSKRFIGSCCGKSRQFYYHNDARTAKTSTSKKKIKPDQCISLMKALHNSSTVFRNTGGVHNAALCSETEMLIARTDIGRHNALDKIFGYCIQNRVPVQDKIIAFSGRISSEVLLKAAKIGVGIILSKSAPTDLAIKLAHDLNITAVGFIRGNSFNVYSHPERIAGKLEKLRLSQKPKGQTP</sequence>
<dbReference type="PATRIC" id="fig|997296.3.peg.2466"/>
<organism evidence="4 5">
    <name type="scientific">Bacillus methanolicus PB1</name>
    <dbReference type="NCBI Taxonomy" id="997296"/>
    <lineage>
        <taxon>Bacteria</taxon>
        <taxon>Bacillati</taxon>
        <taxon>Bacillota</taxon>
        <taxon>Bacilli</taxon>
        <taxon>Bacillales</taxon>
        <taxon>Bacillaceae</taxon>
        <taxon>Bacillus</taxon>
    </lineage>
</organism>
<dbReference type="STRING" id="997296.PB1_11724"/>
<evidence type="ECO:0000256" key="3">
    <source>
        <dbReference type="HAMAP-Rule" id="MF_00187"/>
    </source>
</evidence>
<dbReference type="GO" id="GO:0016783">
    <property type="term" value="F:sulfurtransferase activity"/>
    <property type="evidence" value="ECO:0007669"/>
    <property type="project" value="InterPro"/>
</dbReference>
<dbReference type="GO" id="GO:0006777">
    <property type="term" value="P:Mo-molybdopterin cofactor biosynthetic process"/>
    <property type="evidence" value="ECO:0007669"/>
    <property type="project" value="UniProtKB-UniRule"/>
</dbReference>
<accession>I3DVF6</accession>
<dbReference type="InterPro" id="IPR003786">
    <property type="entry name" value="FdhD"/>
</dbReference>
<keyword evidence="1 3" id="KW-0963">Cytoplasm</keyword>